<gene>
    <name evidence="1" type="ORF">HUJ06_028848</name>
</gene>
<reference evidence="1 2" key="1">
    <citation type="journal article" date="2020" name="Mol. Biol. Evol.">
        <title>Distinct Expression and Methylation Patterns for Genes with Different Fates following a Single Whole-Genome Duplication in Flowering Plants.</title>
        <authorList>
            <person name="Shi T."/>
            <person name="Rahmani R.S."/>
            <person name="Gugger P.F."/>
            <person name="Wang M."/>
            <person name="Li H."/>
            <person name="Zhang Y."/>
            <person name="Li Z."/>
            <person name="Wang Q."/>
            <person name="Van de Peer Y."/>
            <person name="Marchal K."/>
            <person name="Chen J."/>
        </authorList>
    </citation>
    <scope>NUCLEOTIDE SEQUENCE [LARGE SCALE GENOMIC DNA]</scope>
    <source>
        <tissue evidence="1">Leaf</tissue>
    </source>
</reference>
<keyword evidence="2" id="KW-1185">Reference proteome</keyword>
<evidence type="ECO:0000313" key="2">
    <source>
        <dbReference type="Proteomes" id="UP000607653"/>
    </source>
</evidence>
<organism evidence="1 2">
    <name type="scientific">Nelumbo nucifera</name>
    <name type="common">Sacred lotus</name>
    <dbReference type="NCBI Taxonomy" id="4432"/>
    <lineage>
        <taxon>Eukaryota</taxon>
        <taxon>Viridiplantae</taxon>
        <taxon>Streptophyta</taxon>
        <taxon>Embryophyta</taxon>
        <taxon>Tracheophyta</taxon>
        <taxon>Spermatophyta</taxon>
        <taxon>Magnoliopsida</taxon>
        <taxon>Proteales</taxon>
        <taxon>Nelumbonaceae</taxon>
        <taxon>Nelumbo</taxon>
    </lineage>
</organism>
<comment type="caution">
    <text evidence="1">The sequence shown here is derived from an EMBL/GenBank/DDBJ whole genome shotgun (WGS) entry which is preliminary data.</text>
</comment>
<dbReference type="Proteomes" id="UP000607653">
    <property type="component" value="Unassembled WGS sequence"/>
</dbReference>
<dbReference type="AlphaFoldDB" id="A0A822Y4A7"/>
<sequence length="52" mass="6082">MVKQMKKAFLKKIGKGKRPGNWKGGNRFWCGKALVWTFGFKTPRKLRETIEV</sequence>
<accession>A0A822Y4A7</accession>
<protein>
    <submittedName>
        <fullName evidence="1">Uncharacterized protein</fullName>
    </submittedName>
</protein>
<dbReference type="EMBL" id="DUZY01000002">
    <property type="protein sequence ID" value="DAD27380.1"/>
    <property type="molecule type" value="Genomic_DNA"/>
</dbReference>
<evidence type="ECO:0000313" key="1">
    <source>
        <dbReference type="EMBL" id="DAD27380.1"/>
    </source>
</evidence>
<proteinExistence type="predicted"/>
<name>A0A822Y4A7_NELNU</name>